<evidence type="ECO:0000313" key="1">
    <source>
        <dbReference type="EMBL" id="KIO25072.1"/>
    </source>
</evidence>
<name>A0A0C3LUJ0_9AGAM</name>
<dbReference type="EMBL" id="KN823049">
    <property type="protein sequence ID" value="KIO25072.1"/>
    <property type="molecule type" value="Genomic_DNA"/>
</dbReference>
<protein>
    <submittedName>
        <fullName evidence="1">Uncharacterized protein</fullName>
    </submittedName>
</protein>
<dbReference type="HOGENOM" id="CLU_2529117_0_0_1"/>
<reference evidence="2" key="2">
    <citation type="submission" date="2015-01" db="EMBL/GenBank/DDBJ databases">
        <title>Evolutionary Origins and Diversification of the Mycorrhizal Mutualists.</title>
        <authorList>
            <consortium name="DOE Joint Genome Institute"/>
            <consortium name="Mycorrhizal Genomics Consortium"/>
            <person name="Kohler A."/>
            <person name="Kuo A."/>
            <person name="Nagy L.G."/>
            <person name="Floudas D."/>
            <person name="Copeland A."/>
            <person name="Barry K.W."/>
            <person name="Cichocki N."/>
            <person name="Veneault-Fourrey C."/>
            <person name="LaButti K."/>
            <person name="Lindquist E.A."/>
            <person name="Lipzen A."/>
            <person name="Lundell T."/>
            <person name="Morin E."/>
            <person name="Murat C."/>
            <person name="Riley R."/>
            <person name="Ohm R."/>
            <person name="Sun H."/>
            <person name="Tunlid A."/>
            <person name="Henrissat B."/>
            <person name="Grigoriev I.V."/>
            <person name="Hibbett D.S."/>
            <person name="Martin F."/>
        </authorList>
    </citation>
    <scope>NUCLEOTIDE SEQUENCE [LARGE SCALE GENOMIC DNA]</scope>
    <source>
        <strain evidence="2">MUT 4182</strain>
    </source>
</reference>
<dbReference type="AlphaFoldDB" id="A0A0C3LUJ0"/>
<gene>
    <name evidence="1" type="ORF">M407DRAFT_25603</name>
</gene>
<accession>A0A0C3LUJ0</accession>
<keyword evidence="2" id="KW-1185">Reference proteome</keyword>
<proteinExistence type="predicted"/>
<sequence length="84" mass="8998">MNVIALVTATITRPLETRFQGFPSVVGLVLRKAGIDLKTSQDIPHTTTSALKMKDLFNFGRRAGLTVGQAIDTSANITGPATER</sequence>
<evidence type="ECO:0000313" key="2">
    <source>
        <dbReference type="Proteomes" id="UP000054248"/>
    </source>
</evidence>
<dbReference type="Proteomes" id="UP000054248">
    <property type="component" value="Unassembled WGS sequence"/>
</dbReference>
<reference evidence="1 2" key="1">
    <citation type="submission" date="2014-04" db="EMBL/GenBank/DDBJ databases">
        <authorList>
            <consortium name="DOE Joint Genome Institute"/>
            <person name="Kuo A."/>
            <person name="Girlanda M."/>
            <person name="Perotto S."/>
            <person name="Kohler A."/>
            <person name="Nagy L.G."/>
            <person name="Floudas D."/>
            <person name="Copeland A."/>
            <person name="Barry K.W."/>
            <person name="Cichocki N."/>
            <person name="Veneault-Fourrey C."/>
            <person name="LaButti K."/>
            <person name="Lindquist E.A."/>
            <person name="Lipzen A."/>
            <person name="Lundell T."/>
            <person name="Morin E."/>
            <person name="Murat C."/>
            <person name="Sun H."/>
            <person name="Tunlid A."/>
            <person name="Henrissat B."/>
            <person name="Grigoriev I.V."/>
            <person name="Hibbett D.S."/>
            <person name="Martin F."/>
            <person name="Nordberg H.P."/>
            <person name="Cantor M.N."/>
            <person name="Hua S.X."/>
        </authorList>
    </citation>
    <scope>NUCLEOTIDE SEQUENCE [LARGE SCALE GENOMIC DNA]</scope>
    <source>
        <strain evidence="1 2">MUT 4182</strain>
    </source>
</reference>
<organism evidence="1 2">
    <name type="scientific">Tulasnella calospora MUT 4182</name>
    <dbReference type="NCBI Taxonomy" id="1051891"/>
    <lineage>
        <taxon>Eukaryota</taxon>
        <taxon>Fungi</taxon>
        <taxon>Dikarya</taxon>
        <taxon>Basidiomycota</taxon>
        <taxon>Agaricomycotina</taxon>
        <taxon>Agaricomycetes</taxon>
        <taxon>Cantharellales</taxon>
        <taxon>Tulasnellaceae</taxon>
        <taxon>Tulasnella</taxon>
    </lineage>
</organism>